<keyword evidence="3" id="KW-1185">Reference proteome</keyword>
<dbReference type="RefSeq" id="WP_189486417.1">
    <property type="nucleotide sequence ID" value="NZ_BMZB01000002.1"/>
</dbReference>
<protein>
    <recommendedName>
        <fullName evidence="4">DUF3617 family protein</fullName>
    </recommendedName>
</protein>
<accession>A0A918UU79</accession>
<keyword evidence="1" id="KW-0732">Signal</keyword>
<evidence type="ECO:0000313" key="3">
    <source>
        <dbReference type="Proteomes" id="UP000662572"/>
    </source>
</evidence>
<organism evidence="2 3">
    <name type="scientific">Asticcacaulis endophyticus</name>
    <dbReference type="NCBI Taxonomy" id="1395890"/>
    <lineage>
        <taxon>Bacteria</taxon>
        <taxon>Pseudomonadati</taxon>
        <taxon>Pseudomonadota</taxon>
        <taxon>Alphaproteobacteria</taxon>
        <taxon>Caulobacterales</taxon>
        <taxon>Caulobacteraceae</taxon>
        <taxon>Asticcacaulis</taxon>
    </lineage>
</organism>
<name>A0A918UU79_9CAUL</name>
<feature type="chain" id="PRO_5036689421" description="DUF3617 family protein" evidence="1">
    <location>
        <begin position="24"/>
        <end position="165"/>
    </location>
</feature>
<dbReference type="EMBL" id="BMZB01000002">
    <property type="protein sequence ID" value="GGZ34616.1"/>
    <property type="molecule type" value="Genomic_DNA"/>
</dbReference>
<evidence type="ECO:0000313" key="2">
    <source>
        <dbReference type="EMBL" id="GGZ34616.1"/>
    </source>
</evidence>
<dbReference type="AlphaFoldDB" id="A0A918UU79"/>
<feature type="signal peptide" evidence="1">
    <location>
        <begin position="1"/>
        <end position="23"/>
    </location>
</feature>
<sequence length="165" mass="17569">MTKLRLIAATATVALALPVAAFAAYQFDFSQLKIFDQIKPGLWQHTSSSTPQLPFMKPTNDTGCVSAQDIAQMLTEGTTGPQSDLACPMEIKMDTPSTARLVAKCPPMEIAQLGITSPAADIPYVIEKQPNADIFTVTATLPGITGGGSQTAIRHEFTRLGACTR</sequence>
<evidence type="ECO:0008006" key="4">
    <source>
        <dbReference type="Google" id="ProtNLM"/>
    </source>
</evidence>
<dbReference type="Proteomes" id="UP000662572">
    <property type="component" value="Unassembled WGS sequence"/>
</dbReference>
<gene>
    <name evidence="2" type="ORF">GCM10011273_21320</name>
</gene>
<comment type="caution">
    <text evidence="2">The sequence shown here is derived from an EMBL/GenBank/DDBJ whole genome shotgun (WGS) entry which is preliminary data.</text>
</comment>
<reference evidence="2" key="2">
    <citation type="submission" date="2020-09" db="EMBL/GenBank/DDBJ databases">
        <authorList>
            <person name="Sun Q."/>
            <person name="Kim S."/>
        </authorList>
    </citation>
    <scope>NUCLEOTIDE SEQUENCE</scope>
    <source>
        <strain evidence="2">KCTC 32296</strain>
    </source>
</reference>
<evidence type="ECO:0000256" key="1">
    <source>
        <dbReference type="SAM" id="SignalP"/>
    </source>
</evidence>
<reference evidence="2" key="1">
    <citation type="journal article" date="2014" name="Int. J. Syst. Evol. Microbiol.">
        <title>Complete genome sequence of Corynebacterium casei LMG S-19264T (=DSM 44701T), isolated from a smear-ripened cheese.</title>
        <authorList>
            <consortium name="US DOE Joint Genome Institute (JGI-PGF)"/>
            <person name="Walter F."/>
            <person name="Albersmeier A."/>
            <person name="Kalinowski J."/>
            <person name="Ruckert C."/>
        </authorList>
    </citation>
    <scope>NUCLEOTIDE SEQUENCE</scope>
    <source>
        <strain evidence="2">KCTC 32296</strain>
    </source>
</reference>
<proteinExistence type="predicted"/>